<dbReference type="SUPFAM" id="SSF52540">
    <property type="entry name" value="P-loop containing nucleoside triphosphate hydrolases"/>
    <property type="match status" value="1"/>
</dbReference>
<dbReference type="InterPro" id="IPR039421">
    <property type="entry name" value="Type_1_exporter"/>
</dbReference>
<gene>
    <name evidence="11" type="ORF">P8936_06850</name>
</gene>
<dbReference type="FunFam" id="3.40.50.300:FF:000287">
    <property type="entry name" value="Multidrug ABC transporter ATP-binding protein"/>
    <property type="match status" value="1"/>
</dbReference>
<dbReference type="PANTHER" id="PTHR43394">
    <property type="entry name" value="ATP-DEPENDENT PERMEASE MDL1, MITOCHONDRIAL"/>
    <property type="match status" value="1"/>
</dbReference>
<dbReference type="SUPFAM" id="SSF90123">
    <property type="entry name" value="ABC transporter transmembrane region"/>
    <property type="match status" value="1"/>
</dbReference>
<dbReference type="PROSITE" id="PS00211">
    <property type="entry name" value="ABC_TRANSPORTER_1"/>
    <property type="match status" value="1"/>
</dbReference>
<comment type="subcellular location">
    <subcellularLocation>
        <location evidence="1">Cell membrane</location>
        <topology evidence="1">Multi-pass membrane protein</topology>
    </subcellularLocation>
</comment>
<evidence type="ECO:0000259" key="9">
    <source>
        <dbReference type="PROSITE" id="PS50893"/>
    </source>
</evidence>
<feature type="transmembrane region" description="Helical" evidence="8">
    <location>
        <begin position="95"/>
        <end position="118"/>
    </location>
</feature>
<dbReference type="InterPro" id="IPR027417">
    <property type="entry name" value="P-loop_NTPase"/>
</dbReference>
<dbReference type="AlphaFoldDB" id="A0AAU7DBY8"/>
<dbReference type="InterPro" id="IPR003593">
    <property type="entry name" value="AAA+_ATPase"/>
</dbReference>
<feature type="domain" description="ABC transmembrane type-1" evidence="10">
    <location>
        <begin position="48"/>
        <end position="343"/>
    </location>
</feature>
<evidence type="ECO:0000313" key="11">
    <source>
        <dbReference type="EMBL" id="XBH14871.1"/>
    </source>
</evidence>
<keyword evidence="5 11" id="KW-0067">ATP-binding</keyword>
<dbReference type="Pfam" id="PF00005">
    <property type="entry name" value="ABC_tran"/>
    <property type="match status" value="1"/>
</dbReference>
<name>A0AAU7DBY8_9BACT</name>
<dbReference type="GO" id="GO:0015421">
    <property type="term" value="F:ABC-type oligopeptide transporter activity"/>
    <property type="evidence" value="ECO:0007669"/>
    <property type="project" value="TreeGrafter"/>
</dbReference>
<protein>
    <submittedName>
        <fullName evidence="11">ABC transporter ATP-binding protein</fullName>
    </submittedName>
</protein>
<reference evidence="11" key="1">
    <citation type="submission" date="2023-03" db="EMBL/GenBank/DDBJ databases">
        <title>Edaphobacter sp.</title>
        <authorList>
            <person name="Huber K.J."/>
            <person name="Papendorf J."/>
            <person name="Pilke C."/>
            <person name="Bunk B."/>
            <person name="Sproeer C."/>
            <person name="Pester M."/>
        </authorList>
    </citation>
    <scope>NUCLEOTIDE SEQUENCE</scope>
    <source>
        <strain evidence="11">DSM 109920</strain>
    </source>
</reference>
<dbReference type="GO" id="GO:0005524">
    <property type="term" value="F:ATP binding"/>
    <property type="evidence" value="ECO:0007669"/>
    <property type="project" value="UniProtKB-KW"/>
</dbReference>
<sequence>MKAADRPSRGTGRAVVADLSASRPKPKLKKVLPEVWQLIKPRRVLLGGSFLLMVINRASGLVLPASTKYLIDNVMGKHPIKSAFIAGFIAKHHLALLPVIVSVVVCATILQGITSYALTQLLSKEGQRLIAELRMKVQAHIGRLPVAFYDENRTGTLVARIMTDVEGVRNLIGTGVVDFVGGVLTAIFAFLFLIFLSVQMTLVTFVILLVFGLILQRAFKVIRPIFRERAKINAEVTGRLTESLGGVRVVKGYHAEASEAKVFAAGANRLLQNVISSLTAQSLMSLASTAVLGVVGALVMYLGARQVVAGHLTTGGYVTYVMFLAFMIAPIVQLVSIGTQLTEAVAGLDRTNEILAERQEDSEAARTHSLSVIRGDIAFRDVKFAYEEGKPVLHGISFESKPGTVTALVGSSGSGKSTIISLICGFHTASSGQILVDGVDLSTIRLSSYREQLGVVLQETFLFDGTIRENILFSRPNATEEQLLEACRIARVDEFAERFPERYETIVGERGVKLSGGQRQRLSIARAILADPRILILDEATSSLDSESEAMIQNGLNFLMQGRTTFVIAHRLSTIRRADQILVVEQGLIVERGTHEQLYRMGGRYYDLYTRQHGLEANLFLAPGEGDTSDEPVTAKA</sequence>
<feature type="transmembrane region" description="Helical" evidence="8">
    <location>
        <begin position="44"/>
        <end position="65"/>
    </location>
</feature>
<dbReference type="InterPro" id="IPR036640">
    <property type="entry name" value="ABC1_TM_sf"/>
</dbReference>
<feature type="transmembrane region" description="Helical" evidence="8">
    <location>
        <begin position="171"/>
        <end position="196"/>
    </location>
</feature>
<dbReference type="PROSITE" id="PS50893">
    <property type="entry name" value="ABC_TRANSPORTER_2"/>
    <property type="match status" value="1"/>
</dbReference>
<evidence type="ECO:0000259" key="10">
    <source>
        <dbReference type="PROSITE" id="PS50929"/>
    </source>
</evidence>
<keyword evidence="7 8" id="KW-0472">Membrane</keyword>
<evidence type="ECO:0000256" key="4">
    <source>
        <dbReference type="ARBA" id="ARBA00022741"/>
    </source>
</evidence>
<dbReference type="Pfam" id="PF00664">
    <property type="entry name" value="ABC_membrane"/>
    <property type="match status" value="1"/>
</dbReference>
<evidence type="ECO:0000256" key="3">
    <source>
        <dbReference type="ARBA" id="ARBA00022692"/>
    </source>
</evidence>
<dbReference type="InterPro" id="IPR003439">
    <property type="entry name" value="ABC_transporter-like_ATP-bd"/>
</dbReference>
<organism evidence="11">
    <name type="scientific">Edaphobacter paludis</name>
    <dbReference type="NCBI Taxonomy" id="3035702"/>
    <lineage>
        <taxon>Bacteria</taxon>
        <taxon>Pseudomonadati</taxon>
        <taxon>Acidobacteriota</taxon>
        <taxon>Terriglobia</taxon>
        <taxon>Terriglobales</taxon>
        <taxon>Acidobacteriaceae</taxon>
        <taxon>Edaphobacter</taxon>
    </lineage>
</organism>
<evidence type="ECO:0000256" key="8">
    <source>
        <dbReference type="SAM" id="Phobius"/>
    </source>
</evidence>
<dbReference type="PANTHER" id="PTHR43394:SF1">
    <property type="entry name" value="ATP-BINDING CASSETTE SUB-FAMILY B MEMBER 10, MITOCHONDRIAL"/>
    <property type="match status" value="1"/>
</dbReference>
<dbReference type="SMART" id="SM00382">
    <property type="entry name" value="AAA"/>
    <property type="match status" value="1"/>
</dbReference>
<dbReference type="InterPro" id="IPR011527">
    <property type="entry name" value="ABC1_TM_dom"/>
</dbReference>
<dbReference type="EMBL" id="CP121195">
    <property type="protein sequence ID" value="XBH14871.1"/>
    <property type="molecule type" value="Genomic_DNA"/>
</dbReference>
<evidence type="ECO:0000256" key="7">
    <source>
        <dbReference type="ARBA" id="ARBA00023136"/>
    </source>
</evidence>
<accession>A0AAU7DBY8</accession>
<evidence type="ECO:0000256" key="5">
    <source>
        <dbReference type="ARBA" id="ARBA00022840"/>
    </source>
</evidence>
<keyword evidence="2" id="KW-0813">Transport</keyword>
<keyword evidence="3 8" id="KW-0812">Transmembrane</keyword>
<dbReference type="CDD" id="cd07346">
    <property type="entry name" value="ABC_6TM_exporters"/>
    <property type="match status" value="1"/>
</dbReference>
<proteinExistence type="predicted"/>
<dbReference type="PROSITE" id="PS50929">
    <property type="entry name" value="ABC_TM1F"/>
    <property type="match status" value="1"/>
</dbReference>
<keyword evidence="6 8" id="KW-1133">Transmembrane helix</keyword>
<dbReference type="Gene3D" id="3.40.50.300">
    <property type="entry name" value="P-loop containing nucleotide triphosphate hydrolases"/>
    <property type="match status" value="1"/>
</dbReference>
<dbReference type="Gene3D" id="1.20.1560.10">
    <property type="entry name" value="ABC transporter type 1, transmembrane domain"/>
    <property type="match status" value="1"/>
</dbReference>
<dbReference type="InterPro" id="IPR017871">
    <property type="entry name" value="ABC_transporter-like_CS"/>
</dbReference>
<feature type="domain" description="ABC transporter" evidence="9">
    <location>
        <begin position="377"/>
        <end position="611"/>
    </location>
</feature>
<evidence type="ECO:0000256" key="6">
    <source>
        <dbReference type="ARBA" id="ARBA00022989"/>
    </source>
</evidence>
<dbReference type="GO" id="GO:0016887">
    <property type="term" value="F:ATP hydrolysis activity"/>
    <property type="evidence" value="ECO:0007669"/>
    <property type="project" value="InterPro"/>
</dbReference>
<dbReference type="GO" id="GO:0005886">
    <property type="term" value="C:plasma membrane"/>
    <property type="evidence" value="ECO:0007669"/>
    <property type="project" value="UniProtKB-SubCell"/>
</dbReference>
<keyword evidence="4" id="KW-0547">Nucleotide-binding</keyword>
<feature type="transmembrane region" description="Helical" evidence="8">
    <location>
        <begin position="202"/>
        <end position="219"/>
    </location>
</feature>
<evidence type="ECO:0000256" key="2">
    <source>
        <dbReference type="ARBA" id="ARBA00022448"/>
    </source>
</evidence>
<feature type="transmembrane region" description="Helical" evidence="8">
    <location>
        <begin position="283"/>
        <end position="304"/>
    </location>
</feature>
<evidence type="ECO:0000256" key="1">
    <source>
        <dbReference type="ARBA" id="ARBA00004651"/>
    </source>
</evidence>
<feature type="transmembrane region" description="Helical" evidence="8">
    <location>
        <begin position="316"/>
        <end position="335"/>
    </location>
</feature>